<protein>
    <submittedName>
        <fullName evidence="1">Uncharacterized protein</fullName>
    </submittedName>
</protein>
<sequence>MSLILRLMQMALPVGWVSSMSRKNHMAIWRRGSQTAHIGTDRGSAPRLIPGMPMADPSLAAPII</sequence>
<name>A0A0F7L3E1_9VIRU</name>
<accession>A0A0F7L3E1</accession>
<reference evidence="1" key="2">
    <citation type="submission" date="2015-03" db="EMBL/GenBank/DDBJ databases">
        <authorList>
            <person name="Chow C.-E.T."/>
            <person name="Winget D.M."/>
            <person name="White R.A.III."/>
            <person name="Hallam S.J."/>
            <person name="Suttle C.A."/>
        </authorList>
    </citation>
    <scope>NUCLEOTIDE SEQUENCE</scope>
    <source>
        <strain evidence="1">Anoxic3_1</strain>
    </source>
</reference>
<reference evidence="1" key="1">
    <citation type="journal article" date="2015" name="Front. Microbiol.">
        <title>Combining genomic sequencing methods to explore viral diversity and reveal potential virus-host interactions.</title>
        <authorList>
            <person name="Chow C.E."/>
            <person name="Winget D.M."/>
            <person name="White R.A.III."/>
            <person name="Hallam S.J."/>
            <person name="Suttle C.A."/>
        </authorList>
    </citation>
    <scope>NUCLEOTIDE SEQUENCE</scope>
    <source>
        <strain evidence="1">Anoxic3_1</strain>
    </source>
</reference>
<dbReference type="EMBL" id="KR029577">
    <property type="protein sequence ID" value="AKH45992.1"/>
    <property type="molecule type" value="Genomic_DNA"/>
</dbReference>
<proteinExistence type="predicted"/>
<evidence type="ECO:0000313" key="1">
    <source>
        <dbReference type="EMBL" id="AKH45992.1"/>
    </source>
</evidence>
<organism evidence="1">
    <name type="scientific">uncultured marine virus</name>
    <dbReference type="NCBI Taxonomy" id="186617"/>
    <lineage>
        <taxon>Viruses</taxon>
        <taxon>environmental samples</taxon>
    </lineage>
</organism>